<organism evidence="2 3">
    <name type="scientific">Neonectria punicea</name>
    <dbReference type="NCBI Taxonomy" id="979145"/>
    <lineage>
        <taxon>Eukaryota</taxon>
        <taxon>Fungi</taxon>
        <taxon>Dikarya</taxon>
        <taxon>Ascomycota</taxon>
        <taxon>Pezizomycotina</taxon>
        <taxon>Sordariomycetes</taxon>
        <taxon>Hypocreomycetidae</taxon>
        <taxon>Hypocreales</taxon>
        <taxon>Nectriaceae</taxon>
        <taxon>Neonectria</taxon>
    </lineage>
</organism>
<evidence type="ECO:0000313" key="3">
    <source>
        <dbReference type="Proteomes" id="UP001498476"/>
    </source>
</evidence>
<feature type="compositionally biased region" description="Polar residues" evidence="1">
    <location>
        <begin position="179"/>
        <end position="188"/>
    </location>
</feature>
<feature type="compositionally biased region" description="Low complexity" evidence="1">
    <location>
        <begin position="359"/>
        <end position="377"/>
    </location>
</feature>
<sequence>MDINQSANTQKPIGRPFSQSFLGNQPMATNSRHGLPQLLDSLDSLDSILQNSTSTSSEKSPAGSARVQEADDGFMQPELLHGTGQGSLQSSRAFGVQMAPRSRRYPYTQQTHESIPSNCELSVCNDDDTSPRDDATESSEHGDECGSTLETVSTHPKGLGLNESRTGQSDVKMRDVEPEQSSPAIRSSSDTISVNLLGLHKDPERVLEYLKTLPKELLKSALNEDAENSKATGSTQDSANQKTQYPCTECPKKFARPCELKFVTRRESFKHHLSKDHMMKDAKQIEKKLDKCRIGRHCDTRFWCGFCVEIVEITDEGVNAWTKRCDHIDDHFSGRDGKPKRNIIEWKQMETENQRRDASTQSSTEESSSTSDSGMSSPLKRKLSADAEIVSRKKQRQDVVYMWQCCCCNADINLKTTTMCIECGHRKCQQDCVVSKIFHRPDS</sequence>
<proteinExistence type="predicted"/>
<protein>
    <recommendedName>
        <fullName evidence="4">C2H2-type domain-containing protein</fullName>
    </recommendedName>
</protein>
<comment type="caution">
    <text evidence="2">The sequence shown here is derived from an EMBL/GenBank/DDBJ whole genome shotgun (WGS) entry which is preliminary data.</text>
</comment>
<accession>A0ABR1H2V0</accession>
<feature type="compositionally biased region" description="Basic and acidic residues" evidence="1">
    <location>
        <begin position="129"/>
        <end position="144"/>
    </location>
</feature>
<reference evidence="2 3" key="1">
    <citation type="journal article" date="2025" name="Microbiol. Resour. Announc.">
        <title>Draft genome sequences for Neonectria magnoliae and Neonectria punicea, canker pathogens of Liriodendron tulipifera and Acer saccharum in West Virginia.</title>
        <authorList>
            <person name="Petronek H.M."/>
            <person name="Kasson M.T."/>
            <person name="Metheny A.M."/>
            <person name="Stauder C.M."/>
            <person name="Lovett B."/>
            <person name="Lynch S.C."/>
            <person name="Garnas J.R."/>
            <person name="Kasson L.R."/>
            <person name="Stajich J.E."/>
        </authorList>
    </citation>
    <scope>NUCLEOTIDE SEQUENCE [LARGE SCALE GENOMIC DNA]</scope>
    <source>
        <strain evidence="2 3">NRRL 64653</strain>
    </source>
</reference>
<feature type="region of interest" description="Disordered" evidence="1">
    <location>
        <begin position="1"/>
        <end position="37"/>
    </location>
</feature>
<feature type="compositionally biased region" description="Polar residues" evidence="1">
    <location>
        <begin position="1"/>
        <end position="32"/>
    </location>
</feature>
<keyword evidence="3" id="KW-1185">Reference proteome</keyword>
<feature type="compositionally biased region" description="Basic and acidic residues" evidence="1">
    <location>
        <begin position="348"/>
        <end position="358"/>
    </location>
</feature>
<name>A0ABR1H2V0_9HYPO</name>
<evidence type="ECO:0008006" key="4">
    <source>
        <dbReference type="Google" id="ProtNLM"/>
    </source>
</evidence>
<dbReference type="EMBL" id="JAZAVJ010000084">
    <property type="protein sequence ID" value="KAK7415371.1"/>
    <property type="molecule type" value="Genomic_DNA"/>
</dbReference>
<evidence type="ECO:0000313" key="2">
    <source>
        <dbReference type="EMBL" id="KAK7415371.1"/>
    </source>
</evidence>
<feature type="region of interest" description="Disordered" evidence="1">
    <location>
        <begin position="77"/>
        <end position="188"/>
    </location>
</feature>
<feature type="compositionally biased region" description="Polar residues" evidence="1">
    <location>
        <begin position="107"/>
        <end position="120"/>
    </location>
</feature>
<gene>
    <name evidence="2" type="ORF">QQX98_005910</name>
</gene>
<dbReference type="Proteomes" id="UP001498476">
    <property type="component" value="Unassembled WGS sequence"/>
</dbReference>
<evidence type="ECO:0000256" key="1">
    <source>
        <dbReference type="SAM" id="MobiDB-lite"/>
    </source>
</evidence>
<feature type="region of interest" description="Disordered" evidence="1">
    <location>
        <begin position="348"/>
        <end position="381"/>
    </location>
</feature>